<dbReference type="EMBL" id="CP000471">
    <property type="protein sequence ID" value="ABK45432.1"/>
    <property type="molecule type" value="Genomic_DNA"/>
</dbReference>
<dbReference type="HOGENOM" id="CLU_092819_0_0_5"/>
<proteinExistence type="predicted"/>
<evidence type="ECO:0000256" key="1">
    <source>
        <dbReference type="SAM" id="MobiDB-lite"/>
    </source>
</evidence>
<feature type="region of interest" description="Disordered" evidence="1">
    <location>
        <begin position="1"/>
        <end position="24"/>
    </location>
</feature>
<reference evidence="2 3" key="2">
    <citation type="journal article" date="2012" name="Int. J. Syst. Evol. Microbiol.">
        <title>Magnetococcus marinus gen. nov., sp. nov., a marine, magnetotactic bacterium that represents a novel lineage (Magnetococcaceae fam. nov.; Magnetococcales ord. nov.) at the base of the Alphaproteobacteria.</title>
        <authorList>
            <person name="Bazylinski D.A."/>
            <person name="Williams T.J."/>
            <person name="Lefevre C.T."/>
            <person name="Berg R.J."/>
            <person name="Zhang C.L."/>
            <person name="Bowser S.S."/>
            <person name="Dean A.J."/>
            <person name="Beveridge T.J."/>
        </authorList>
    </citation>
    <scope>NUCLEOTIDE SEQUENCE [LARGE SCALE GENOMIC DNA]</scope>
    <source>
        <strain evidence="3">ATCC BAA-1437 / JCM 17883 / MC-1</strain>
    </source>
</reference>
<evidence type="ECO:0008006" key="4">
    <source>
        <dbReference type="Google" id="ProtNLM"/>
    </source>
</evidence>
<reference evidence="3" key="1">
    <citation type="journal article" date="2009" name="Appl. Environ. Microbiol.">
        <title>Complete genome sequence of the chemolithoautotrophic marine magnetotactic coccus strain MC-1.</title>
        <authorList>
            <person name="Schubbe S."/>
            <person name="Williams T.J."/>
            <person name="Xie G."/>
            <person name="Kiss H.E."/>
            <person name="Brettin T.S."/>
            <person name="Martinez D."/>
            <person name="Ross C.A."/>
            <person name="Schuler D."/>
            <person name="Cox B.L."/>
            <person name="Nealson K.H."/>
            <person name="Bazylinski D.A."/>
        </authorList>
    </citation>
    <scope>NUCLEOTIDE SEQUENCE [LARGE SCALE GENOMIC DNA]</scope>
    <source>
        <strain evidence="3">ATCC BAA-1437 / JCM 17883 / MC-1</strain>
    </source>
</reference>
<keyword evidence="3" id="KW-1185">Reference proteome</keyword>
<dbReference type="NCBIfam" id="TIGR02646">
    <property type="entry name" value="retron system putative HNH endonuclease"/>
    <property type="match status" value="1"/>
</dbReference>
<sequence length="258" mass="29767">MKRIDKQREPKPLKRYRKQHPKASWDALRTAHPAVYPAIKKQLLTDQGGLCAYCEIDLKIRKKPREIDDFRVEHFHPKSDTSGNWSLDWSNMLGVCHGGSQRHVTASGERFSENKRDHSCDVPKGSQHWEQVILNPLQLPHAPSLFRFDRAMGSVRVDEHACAVAGIEVARVQATIDLLNLDCSRLQRMRQRVLDHLNEQLIVLVEQGHTLQQARDRLARAYLTKNHKDFWPVAFFSAIRHYLGQSAERALRNQPPPL</sequence>
<evidence type="ECO:0000313" key="2">
    <source>
        <dbReference type="EMBL" id="ABK45432.1"/>
    </source>
</evidence>
<feature type="compositionally biased region" description="Basic and acidic residues" evidence="1">
    <location>
        <begin position="1"/>
        <end position="12"/>
    </location>
</feature>
<accession>A0LBT9</accession>
<dbReference type="NCBIfam" id="NF041761">
    <property type="entry name" value="PtuB"/>
    <property type="match status" value="1"/>
</dbReference>
<dbReference type="OrthoDB" id="8617719at2"/>
<dbReference type="Gene3D" id="1.10.30.50">
    <property type="match status" value="1"/>
</dbReference>
<evidence type="ECO:0000313" key="3">
    <source>
        <dbReference type="Proteomes" id="UP000002586"/>
    </source>
</evidence>
<dbReference type="KEGG" id="mgm:Mmc1_2941"/>
<protein>
    <recommendedName>
        <fullName evidence="4">TIGR02646 family protein</fullName>
    </recommendedName>
</protein>
<dbReference type="InterPro" id="IPR053575">
    <property type="entry name" value="Retron_Ec78_HNH_endo"/>
</dbReference>
<dbReference type="InterPro" id="IPR013467">
    <property type="entry name" value="HNH78-like"/>
</dbReference>
<organism evidence="2 3">
    <name type="scientific">Magnetococcus marinus (strain ATCC BAA-1437 / JCM 17883 / MC-1)</name>
    <dbReference type="NCBI Taxonomy" id="156889"/>
    <lineage>
        <taxon>Bacteria</taxon>
        <taxon>Pseudomonadati</taxon>
        <taxon>Pseudomonadota</taxon>
        <taxon>Magnetococcia</taxon>
        <taxon>Magnetococcales</taxon>
        <taxon>Magnetococcaceae</taxon>
        <taxon>Magnetococcus</taxon>
    </lineage>
</organism>
<name>A0LBT9_MAGMM</name>
<dbReference type="eggNOG" id="COG1403">
    <property type="taxonomic scope" value="Bacteria"/>
</dbReference>
<dbReference type="RefSeq" id="WP_011714496.1">
    <property type="nucleotide sequence ID" value="NC_008576.1"/>
</dbReference>
<dbReference type="AlphaFoldDB" id="A0LBT9"/>
<dbReference type="Proteomes" id="UP000002586">
    <property type="component" value="Chromosome"/>
</dbReference>
<gene>
    <name evidence="2" type="ordered locus">Mmc1_2941</name>
</gene>
<dbReference type="STRING" id="156889.Mmc1_2941"/>